<dbReference type="GO" id="GO:0140359">
    <property type="term" value="F:ABC-type transporter activity"/>
    <property type="evidence" value="ECO:0007669"/>
    <property type="project" value="InterPro"/>
</dbReference>
<dbReference type="Proteomes" id="UP000051574">
    <property type="component" value="Unassembled WGS sequence"/>
</dbReference>
<evidence type="ECO:0000256" key="1">
    <source>
        <dbReference type="ARBA" id="ARBA00004141"/>
    </source>
</evidence>
<feature type="transmembrane region" description="Helical" evidence="5">
    <location>
        <begin position="24"/>
        <end position="47"/>
    </location>
</feature>
<dbReference type="InterPro" id="IPR013525">
    <property type="entry name" value="ABC2_TM"/>
</dbReference>
<dbReference type="PANTHER" id="PTHR19229">
    <property type="entry name" value="ATP-BINDING CASSETTE TRANSPORTER SUBFAMILY A ABCA"/>
    <property type="match status" value="1"/>
</dbReference>
<organism evidence="7 8">
    <name type="scientific">Oryctes borbonicus</name>
    <dbReference type="NCBI Taxonomy" id="1629725"/>
    <lineage>
        <taxon>Eukaryota</taxon>
        <taxon>Metazoa</taxon>
        <taxon>Ecdysozoa</taxon>
        <taxon>Arthropoda</taxon>
        <taxon>Hexapoda</taxon>
        <taxon>Insecta</taxon>
        <taxon>Pterygota</taxon>
        <taxon>Neoptera</taxon>
        <taxon>Endopterygota</taxon>
        <taxon>Coleoptera</taxon>
        <taxon>Polyphaga</taxon>
        <taxon>Scarabaeiformia</taxon>
        <taxon>Scarabaeidae</taxon>
        <taxon>Dynastinae</taxon>
        <taxon>Oryctes</taxon>
    </lineage>
</organism>
<evidence type="ECO:0000313" key="8">
    <source>
        <dbReference type="Proteomes" id="UP000051574"/>
    </source>
</evidence>
<gene>
    <name evidence="7" type="ORF">AMK59_6215</name>
</gene>
<dbReference type="InterPro" id="IPR026082">
    <property type="entry name" value="ABCA"/>
</dbReference>
<dbReference type="EMBL" id="LJIG01016300">
    <property type="protein sequence ID" value="KRT81014.1"/>
    <property type="molecule type" value="Genomic_DNA"/>
</dbReference>
<dbReference type="GO" id="GO:0005319">
    <property type="term" value="F:lipid transporter activity"/>
    <property type="evidence" value="ECO:0007669"/>
    <property type="project" value="TreeGrafter"/>
</dbReference>
<keyword evidence="2 5" id="KW-0812">Transmembrane</keyword>
<evidence type="ECO:0000259" key="6">
    <source>
        <dbReference type="Pfam" id="PF12698"/>
    </source>
</evidence>
<feature type="transmembrane region" description="Helical" evidence="5">
    <location>
        <begin position="280"/>
        <end position="304"/>
    </location>
</feature>
<sequence length="348" mass="40018">MGKNWDKFALLTWKNWILQIRSPIGTAIEILLPVIFSILLVLLRGLVKPETNPAKFFTPFDLETFPVNSQLVNIAYSPCNNEALAGIMNNVAEKGDFHAQCYNDSQELETRLWNNMNDTLAAVVFSDSLSGRNDLDPDLIVTIRFPSELRNSTSPLSEAWNTHLTFSPFQLAGPREPEENEGASPNYFHEGFLTLQYHVSREIIKYHANDDFTDQPQLFMQRFPYPSWFNDYMQIALESVVGLLFMIAFASVCVNTVKVITLEKERQLKEAMKIMGLTNWLHWTAWFLKTFILMLFTIVLMVILLKISWYPDSDISVFTLTDPFLLFFFLVCFACATITFCFAVSVFF</sequence>
<evidence type="ECO:0000256" key="2">
    <source>
        <dbReference type="ARBA" id="ARBA00022692"/>
    </source>
</evidence>
<reference evidence="7 8" key="1">
    <citation type="submission" date="2015-09" db="EMBL/GenBank/DDBJ databases">
        <title>Draft genome of the scarab beetle Oryctes borbonicus.</title>
        <authorList>
            <person name="Meyer J.M."/>
            <person name="Markov G.V."/>
            <person name="Baskaran P."/>
            <person name="Herrmann M."/>
            <person name="Sommer R.J."/>
            <person name="Roedelsperger C."/>
        </authorList>
    </citation>
    <scope>NUCLEOTIDE SEQUENCE [LARGE SCALE GENOMIC DNA]</scope>
    <source>
        <strain evidence="7">OB123</strain>
        <tissue evidence="7">Whole animal</tissue>
    </source>
</reference>
<keyword evidence="8" id="KW-1185">Reference proteome</keyword>
<dbReference type="AlphaFoldDB" id="A0A0T6B0V1"/>
<evidence type="ECO:0000313" key="7">
    <source>
        <dbReference type="EMBL" id="KRT81014.1"/>
    </source>
</evidence>
<comment type="caution">
    <text evidence="7">The sequence shown here is derived from an EMBL/GenBank/DDBJ whole genome shotgun (WGS) entry which is preliminary data.</text>
</comment>
<dbReference type="PANTHER" id="PTHR19229:SF250">
    <property type="entry name" value="ABC TRANSPORTER DOMAIN-CONTAINING PROTEIN-RELATED"/>
    <property type="match status" value="1"/>
</dbReference>
<keyword evidence="3 5" id="KW-1133">Transmembrane helix</keyword>
<proteinExistence type="predicted"/>
<dbReference type="Pfam" id="PF12698">
    <property type="entry name" value="ABC2_membrane_3"/>
    <property type="match status" value="1"/>
</dbReference>
<feature type="transmembrane region" description="Helical" evidence="5">
    <location>
        <begin position="324"/>
        <end position="347"/>
    </location>
</feature>
<protein>
    <recommendedName>
        <fullName evidence="6">ABC-2 type transporter transmembrane domain-containing protein</fullName>
    </recommendedName>
</protein>
<evidence type="ECO:0000256" key="3">
    <source>
        <dbReference type="ARBA" id="ARBA00022989"/>
    </source>
</evidence>
<keyword evidence="4 5" id="KW-0472">Membrane</keyword>
<feature type="non-terminal residue" evidence="7">
    <location>
        <position position="348"/>
    </location>
</feature>
<feature type="domain" description="ABC-2 type transporter transmembrane" evidence="6">
    <location>
        <begin position="28"/>
        <end position="348"/>
    </location>
</feature>
<dbReference type="GO" id="GO:0016020">
    <property type="term" value="C:membrane"/>
    <property type="evidence" value="ECO:0007669"/>
    <property type="project" value="UniProtKB-SubCell"/>
</dbReference>
<evidence type="ECO:0000256" key="4">
    <source>
        <dbReference type="ARBA" id="ARBA00023136"/>
    </source>
</evidence>
<dbReference type="OrthoDB" id="6512918at2759"/>
<accession>A0A0T6B0V1</accession>
<comment type="subcellular location">
    <subcellularLocation>
        <location evidence="1">Membrane</location>
        <topology evidence="1">Multi-pass membrane protein</topology>
    </subcellularLocation>
</comment>
<evidence type="ECO:0000256" key="5">
    <source>
        <dbReference type="SAM" id="Phobius"/>
    </source>
</evidence>
<name>A0A0T6B0V1_9SCAR</name>
<feature type="transmembrane region" description="Helical" evidence="5">
    <location>
        <begin position="240"/>
        <end position="260"/>
    </location>
</feature>